<feature type="compositionally biased region" description="Basic and acidic residues" evidence="1">
    <location>
        <begin position="44"/>
        <end position="59"/>
    </location>
</feature>
<feature type="non-terminal residue" evidence="2">
    <location>
        <position position="1"/>
    </location>
</feature>
<accession>A0A9N9PI67</accession>
<protein>
    <submittedName>
        <fullName evidence="2">21376_t:CDS:1</fullName>
    </submittedName>
</protein>
<feature type="non-terminal residue" evidence="2">
    <location>
        <position position="104"/>
    </location>
</feature>
<dbReference type="AlphaFoldDB" id="A0A9N9PI67"/>
<sequence>SSANKEENPYLQDDASITDGVSLQENNLTQDEQKRPLSPSMEIDNDKRNSTPSKDKDLSPDPISTPCDELAALYLNAEPQVENKSTEETSPIMEVDNEKTPMPS</sequence>
<keyword evidence="3" id="KW-1185">Reference proteome</keyword>
<gene>
    <name evidence="2" type="ORF">CPELLU_LOCUS20639</name>
</gene>
<comment type="caution">
    <text evidence="2">The sequence shown here is derived from an EMBL/GenBank/DDBJ whole genome shotgun (WGS) entry which is preliminary data.</text>
</comment>
<dbReference type="Proteomes" id="UP000789759">
    <property type="component" value="Unassembled WGS sequence"/>
</dbReference>
<dbReference type="EMBL" id="CAJVQA010064609">
    <property type="protein sequence ID" value="CAG8830710.1"/>
    <property type="molecule type" value="Genomic_DNA"/>
</dbReference>
<organism evidence="2 3">
    <name type="scientific">Cetraspora pellucida</name>
    <dbReference type="NCBI Taxonomy" id="1433469"/>
    <lineage>
        <taxon>Eukaryota</taxon>
        <taxon>Fungi</taxon>
        <taxon>Fungi incertae sedis</taxon>
        <taxon>Mucoromycota</taxon>
        <taxon>Glomeromycotina</taxon>
        <taxon>Glomeromycetes</taxon>
        <taxon>Diversisporales</taxon>
        <taxon>Gigasporaceae</taxon>
        <taxon>Cetraspora</taxon>
    </lineage>
</organism>
<name>A0A9N9PI67_9GLOM</name>
<feature type="region of interest" description="Disordered" evidence="1">
    <location>
        <begin position="1"/>
        <end position="104"/>
    </location>
</feature>
<reference evidence="2" key="1">
    <citation type="submission" date="2021-06" db="EMBL/GenBank/DDBJ databases">
        <authorList>
            <person name="Kallberg Y."/>
            <person name="Tangrot J."/>
            <person name="Rosling A."/>
        </authorList>
    </citation>
    <scope>NUCLEOTIDE SEQUENCE</scope>
    <source>
        <strain evidence="2">FL966</strain>
    </source>
</reference>
<evidence type="ECO:0000256" key="1">
    <source>
        <dbReference type="SAM" id="MobiDB-lite"/>
    </source>
</evidence>
<proteinExistence type="predicted"/>
<evidence type="ECO:0000313" key="3">
    <source>
        <dbReference type="Proteomes" id="UP000789759"/>
    </source>
</evidence>
<feature type="compositionally biased region" description="Polar residues" evidence="1">
    <location>
        <begin position="19"/>
        <end position="30"/>
    </location>
</feature>
<evidence type="ECO:0000313" key="2">
    <source>
        <dbReference type="EMBL" id="CAG8830710.1"/>
    </source>
</evidence>